<sequence>MVAIHLDSFETKRDEKNPVGKNEHTIGFIAIVGASACYALLLSLTHFLFDKIQKKGTFSVVFEMQIYTSLVSSFACLFVLFFEFGFHGFKICTMGVVGLIYLVSSLFSNAVSMLSLPFVPVVGVLFYKEKMDAIKARCPDIYSYPKDDQTCTFTCPGGTNYRETGWRRESGIIPNRAIFIVSDHESVTELDWWMHPFEGPRSTPKIIHRNLVSWTPPPVSKLKFDVDRSAWGKPC</sequence>
<dbReference type="AlphaFoldDB" id="A0A7J8UVV7"/>
<dbReference type="PANTHER" id="PTHR31376:SF101">
    <property type="entry name" value="PURINE PERMEASE 19-RELATED"/>
    <property type="match status" value="1"/>
</dbReference>
<evidence type="ECO:0000256" key="1">
    <source>
        <dbReference type="ARBA" id="ARBA00004370"/>
    </source>
</evidence>
<organism evidence="8 9">
    <name type="scientific">Gossypium klotzschianum</name>
    <dbReference type="NCBI Taxonomy" id="34286"/>
    <lineage>
        <taxon>Eukaryota</taxon>
        <taxon>Viridiplantae</taxon>
        <taxon>Streptophyta</taxon>
        <taxon>Embryophyta</taxon>
        <taxon>Tracheophyta</taxon>
        <taxon>Spermatophyta</taxon>
        <taxon>Magnoliopsida</taxon>
        <taxon>eudicotyledons</taxon>
        <taxon>Gunneridae</taxon>
        <taxon>Pentapetalae</taxon>
        <taxon>rosids</taxon>
        <taxon>malvids</taxon>
        <taxon>Malvales</taxon>
        <taxon>Malvaceae</taxon>
        <taxon>Malvoideae</taxon>
        <taxon>Gossypium</taxon>
    </lineage>
</organism>
<protein>
    <submittedName>
        <fullName evidence="8">Uncharacterized protein</fullName>
    </submittedName>
</protein>
<comment type="subcellular location">
    <subcellularLocation>
        <location evidence="1">Membrane</location>
    </subcellularLocation>
</comment>
<keyword evidence="4 7" id="KW-0812">Transmembrane</keyword>
<dbReference type="GO" id="GO:0005345">
    <property type="term" value="F:purine nucleobase transmembrane transporter activity"/>
    <property type="evidence" value="ECO:0007669"/>
    <property type="project" value="UniProtKB-ARBA"/>
</dbReference>
<dbReference type="GO" id="GO:0015211">
    <property type="term" value="F:purine nucleoside transmembrane transporter activity"/>
    <property type="evidence" value="ECO:0007669"/>
    <property type="project" value="InterPro"/>
</dbReference>
<keyword evidence="9" id="KW-1185">Reference proteome</keyword>
<feature type="transmembrane region" description="Helical" evidence="7">
    <location>
        <begin position="94"/>
        <end position="127"/>
    </location>
</feature>
<evidence type="ECO:0000256" key="4">
    <source>
        <dbReference type="ARBA" id="ARBA00022692"/>
    </source>
</evidence>
<proteinExistence type="inferred from homology"/>
<keyword evidence="3" id="KW-0813">Transport</keyword>
<dbReference type="OrthoDB" id="1907510at2759"/>
<evidence type="ECO:0000256" key="7">
    <source>
        <dbReference type="SAM" id="Phobius"/>
    </source>
</evidence>
<evidence type="ECO:0000313" key="8">
    <source>
        <dbReference type="EMBL" id="MBA0654668.1"/>
    </source>
</evidence>
<dbReference type="GO" id="GO:0016020">
    <property type="term" value="C:membrane"/>
    <property type="evidence" value="ECO:0007669"/>
    <property type="project" value="UniProtKB-SubCell"/>
</dbReference>
<evidence type="ECO:0000256" key="3">
    <source>
        <dbReference type="ARBA" id="ARBA00022448"/>
    </source>
</evidence>
<dbReference type="EMBL" id="JABFAB010000007">
    <property type="protein sequence ID" value="MBA0654668.1"/>
    <property type="molecule type" value="Genomic_DNA"/>
</dbReference>
<dbReference type="InterPro" id="IPR037176">
    <property type="entry name" value="Osmotin/thaumatin-like_sf"/>
</dbReference>
<evidence type="ECO:0000313" key="9">
    <source>
        <dbReference type="Proteomes" id="UP000593573"/>
    </source>
</evidence>
<name>A0A7J8UVV7_9ROSI</name>
<dbReference type="Proteomes" id="UP000593573">
    <property type="component" value="Unassembled WGS sequence"/>
</dbReference>
<keyword evidence="5 7" id="KW-1133">Transmembrane helix</keyword>
<accession>A0A7J8UVV7</accession>
<comment type="caution">
    <text evidence="8">The sequence shown here is derived from an EMBL/GenBank/DDBJ whole genome shotgun (WGS) entry which is preliminary data.</text>
</comment>
<evidence type="ECO:0000256" key="2">
    <source>
        <dbReference type="ARBA" id="ARBA00006213"/>
    </source>
</evidence>
<gene>
    <name evidence="8" type="ORF">Goklo_021630</name>
</gene>
<feature type="transmembrane region" description="Helical" evidence="7">
    <location>
        <begin position="26"/>
        <end position="49"/>
    </location>
</feature>
<evidence type="ECO:0000256" key="6">
    <source>
        <dbReference type="ARBA" id="ARBA00023136"/>
    </source>
</evidence>
<dbReference type="PANTHER" id="PTHR31376">
    <property type="entry name" value="OS09G0467300 PROTEIN-RELATED"/>
    <property type="match status" value="1"/>
</dbReference>
<dbReference type="SUPFAM" id="SSF49870">
    <property type="entry name" value="Osmotin, thaumatin-like protein"/>
    <property type="match status" value="1"/>
</dbReference>
<reference evidence="8 9" key="1">
    <citation type="journal article" date="2019" name="Genome Biol. Evol.">
        <title>Insights into the evolution of the New World diploid cottons (Gossypium, subgenus Houzingenia) based on genome sequencing.</title>
        <authorList>
            <person name="Grover C.E."/>
            <person name="Arick M.A. 2nd"/>
            <person name="Thrash A."/>
            <person name="Conover J.L."/>
            <person name="Sanders W.S."/>
            <person name="Peterson D.G."/>
            <person name="Frelichowski J.E."/>
            <person name="Scheffler J.A."/>
            <person name="Scheffler B.E."/>
            <person name="Wendel J.F."/>
        </authorList>
    </citation>
    <scope>NUCLEOTIDE SEQUENCE [LARGE SCALE GENOMIC DNA]</scope>
    <source>
        <strain evidence="8">57</strain>
        <tissue evidence="8">Leaf</tissue>
    </source>
</reference>
<dbReference type="Gene3D" id="2.60.110.10">
    <property type="entry name" value="Thaumatin"/>
    <property type="match status" value="1"/>
</dbReference>
<keyword evidence="6 7" id="KW-0472">Membrane</keyword>
<comment type="similarity">
    <text evidence="2">Belongs to the purine permeases (TC 2.A.7.14) family.</text>
</comment>
<dbReference type="Pfam" id="PF16913">
    <property type="entry name" value="PUNUT"/>
    <property type="match status" value="2"/>
</dbReference>
<feature type="transmembrane region" description="Helical" evidence="7">
    <location>
        <begin position="61"/>
        <end position="82"/>
    </location>
</feature>
<evidence type="ECO:0000256" key="5">
    <source>
        <dbReference type="ARBA" id="ARBA00022989"/>
    </source>
</evidence>
<dbReference type="InterPro" id="IPR030182">
    <property type="entry name" value="PUP_plant"/>
</dbReference>